<dbReference type="SUPFAM" id="SSF48452">
    <property type="entry name" value="TPR-like"/>
    <property type="match status" value="2"/>
</dbReference>
<accession>A0A316X4H5</accession>
<dbReference type="Gene3D" id="1.10.10.10">
    <property type="entry name" value="Winged helix-like DNA-binding domain superfamily/Winged helix DNA-binding domain"/>
    <property type="match status" value="1"/>
</dbReference>
<dbReference type="InterPro" id="IPR019734">
    <property type="entry name" value="TPR_rpt"/>
</dbReference>
<evidence type="ECO:0000313" key="4">
    <source>
        <dbReference type="EMBL" id="PWN67666.1"/>
    </source>
</evidence>
<keyword evidence="3" id="KW-1133">Transmembrane helix</keyword>
<feature type="repeat" description="TPR" evidence="1">
    <location>
        <begin position="256"/>
        <end position="289"/>
    </location>
</feature>
<gene>
    <name evidence="4" type="ORF">C1638_003485</name>
</gene>
<keyword evidence="1" id="KW-0802">TPR repeat</keyword>
<feature type="transmembrane region" description="Helical" evidence="3">
    <location>
        <begin position="357"/>
        <end position="379"/>
    </location>
</feature>
<dbReference type="PROSITE" id="PS51257">
    <property type="entry name" value="PROKAR_LIPOPROTEIN"/>
    <property type="match status" value="1"/>
</dbReference>
<keyword evidence="3" id="KW-0812">Transmembrane</keyword>
<evidence type="ECO:0000256" key="1">
    <source>
        <dbReference type="PROSITE-ProRule" id="PRU00339"/>
    </source>
</evidence>
<organism evidence="4 5">
    <name type="scientific">Chryseobacterium oncorhynchi</name>
    <dbReference type="NCBI Taxonomy" id="741074"/>
    <lineage>
        <taxon>Bacteria</taxon>
        <taxon>Pseudomonadati</taxon>
        <taxon>Bacteroidota</taxon>
        <taxon>Flavobacteriia</taxon>
        <taxon>Flavobacteriales</taxon>
        <taxon>Weeksellaceae</taxon>
        <taxon>Chryseobacterium group</taxon>
        <taxon>Chryseobacterium</taxon>
    </lineage>
</organism>
<comment type="caution">
    <text evidence="4">The sequence shown here is derived from an EMBL/GenBank/DDBJ whole genome shotgun (WGS) entry which is preliminary data.</text>
</comment>
<dbReference type="EMBL" id="PPEI02000001">
    <property type="protein sequence ID" value="PWN67666.1"/>
    <property type="molecule type" value="Genomic_DNA"/>
</dbReference>
<name>A0A316X4H5_9FLAO</name>
<evidence type="ECO:0000256" key="2">
    <source>
        <dbReference type="SAM" id="Coils"/>
    </source>
</evidence>
<dbReference type="AlphaFoldDB" id="A0A316X4H5"/>
<feature type="coiled-coil region" evidence="2">
    <location>
        <begin position="390"/>
        <end position="431"/>
    </location>
</feature>
<dbReference type="Proteomes" id="UP000236182">
    <property type="component" value="Unassembled WGS sequence"/>
</dbReference>
<dbReference type="PROSITE" id="PS50005">
    <property type="entry name" value="TPR"/>
    <property type="match status" value="1"/>
</dbReference>
<keyword evidence="5" id="KW-1185">Reference proteome</keyword>
<dbReference type="InterPro" id="IPR011990">
    <property type="entry name" value="TPR-like_helical_dom_sf"/>
</dbReference>
<dbReference type="GO" id="GO:0006355">
    <property type="term" value="P:regulation of DNA-templated transcription"/>
    <property type="evidence" value="ECO:0007669"/>
    <property type="project" value="InterPro"/>
</dbReference>
<dbReference type="GO" id="GO:0003677">
    <property type="term" value="F:DNA binding"/>
    <property type="evidence" value="ECO:0007669"/>
    <property type="project" value="InterPro"/>
</dbReference>
<keyword evidence="2" id="KW-0175">Coiled coil</keyword>
<reference evidence="4" key="1">
    <citation type="submission" date="2018-04" db="EMBL/GenBank/DDBJ databases">
        <title>Draft Genome Sequences of Chryseobacterium lactis NCTC11390T isolated from milk, Chryseobacterium oncorhynchi 701B-08T from rainbow trout, and Chryseobacterium viscerum 687B-08T from diseased fish.</title>
        <authorList>
            <person name="Jeong J.-J."/>
            <person name="Lee Y.J."/>
            <person name="Pathiraja D."/>
            <person name="Park B."/>
            <person name="Choi I.-G."/>
            <person name="Kim K.D."/>
        </authorList>
    </citation>
    <scope>NUCLEOTIDE SEQUENCE [LARGE SCALE GENOMIC DNA]</scope>
    <source>
        <strain evidence="4">701B-08</strain>
    </source>
</reference>
<dbReference type="SUPFAM" id="SSF46894">
    <property type="entry name" value="C-terminal effector domain of the bipartite response regulators"/>
    <property type="match status" value="1"/>
</dbReference>
<evidence type="ECO:0000313" key="5">
    <source>
        <dbReference type="Proteomes" id="UP000236182"/>
    </source>
</evidence>
<dbReference type="Gene3D" id="1.25.40.10">
    <property type="entry name" value="Tetratricopeptide repeat domain"/>
    <property type="match status" value="2"/>
</dbReference>
<sequence>MITHFRLIFSFWRSAFSLKQIILLFLFLIQGCHLYFCQNHNLSKEIDKLVSLSDDYIYVDFGKSSEFSKKALKIAIQEGDSEKRAIAYYYIVRSLVFFRKFEECSLYLEKGLQEEALQKNILLKASFLSLQALYYSRMSLLDQSYQKYNEALNLLKSRSDTESQLVTANIYSGIADYYTDLKDYRIAHLYIDKSIAISEKIPLKEYLTVKKMYRNKPLIYFHKSWIFLQEKKASLAYSYIQKGYDQAVLEKYKYLAPFYEAYGDYYFQTHEYKHAITFYEKCVQNKENFGQYSAYVDSKIAESYKMLDNTEKEIYFLQRAERRHKADLADDKMIVQKELDRILVKKQLEKTQLEKNGVMIIALVISGFILLLIVVIIRYQKIRRGKSKIIGEQKSKLSEKETEIKEREEKIEKLEQKVAESFSELSDMVKENSSHFWGRFQEIYPDFSTKMLKINPHLKVSELTFCAYIYLGFSTKEIAEYTFKANKTIENNRYNLRKRLGMNPEEDLMIWIRNYIDKV</sequence>
<evidence type="ECO:0008006" key="6">
    <source>
        <dbReference type="Google" id="ProtNLM"/>
    </source>
</evidence>
<evidence type="ECO:0000256" key="3">
    <source>
        <dbReference type="SAM" id="Phobius"/>
    </source>
</evidence>
<proteinExistence type="predicted"/>
<dbReference type="InterPro" id="IPR036388">
    <property type="entry name" value="WH-like_DNA-bd_sf"/>
</dbReference>
<protein>
    <recommendedName>
        <fullName evidence="6">HTH luxR-type domain-containing protein</fullName>
    </recommendedName>
</protein>
<keyword evidence="3" id="KW-0472">Membrane</keyword>
<dbReference type="InterPro" id="IPR016032">
    <property type="entry name" value="Sig_transdc_resp-reg_C-effctor"/>
</dbReference>
<dbReference type="SMART" id="SM00028">
    <property type="entry name" value="TPR"/>
    <property type="match status" value="3"/>
</dbReference>